<evidence type="ECO:0000313" key="2">
    <source>
        <dbReference type="EMBL" id="TDL16365.1"/>
    </source>
</evidence>
<gene>
    <name evidence="2" type="ORF">BD410DRAFT_795484</name>
</gene>
<dbReference type="AlphaFoldDB" id="A0A4Y7PMC3"/>
<name>A0A4Y7PMC3_9AGAM</name>
<keyword evidence="3" id="KW-1185">Reference proteome</keyword>
<evidence type="ECO:0000313" key="3">
    <source>
        <dbReference type="Proteomes" id="UP000294933"/>
    </source>
</evidence>
<dbReference type="EMBL" id="ML170245">
    <property type="protein sequence ID" value="TDL16365.1"/>
    <property type="molecule type" value="Genomic_DNA"/>
</dbReference>
<protein>
    <submittedName>
        <fullName evidence="2">Uncharacterized protein</fullName>
    </submittedName>
</protein>
<proteinExistence type="predicted"/>
<evidence type="ECO:0000256" key="1">
    <source>
        <dbReference type="SAM" id="MobiDB-lite"/>
    </source>
</evidence>
<sequence length="102" mass="11277">MLSFSDRVAAYWKCNAEAISTDASLEQPFSGHSLEYPRLNECPEDADKQAAINPSVFRPSALSTTSATWQLPRLVQERRLATDEHGRSVSEAVRGTPGRLLD</sequence>
<feature type="region of interest" description="Disordered" evidence="1">
    <location>
        <begin position="81"/>
        <end position="102"/>
    </location>
</feature>
<reference evidence="2 3" key="1">
    <citation type="submission" date="2018-06" db="EMBL/GenBank/DDBJ databases">
        <title>A transcriptomic atlas of mushroom development highlights an independent origin of complex multicellularity.</title>
        <authorList>
            <consortium name="DOE Joint Genome Institute"/>
            <person name="Krizsan K."/>
            <person name="Almasi E."/>
            <person name="Merenyi Z."/>
            <person name="Sahu N."/>
            <person name="Viragh M."/>
            <person name="Koszo T."/>
            <person name="Mondo S."/>
            <person name="Kiss B."/>
            <person name="Balint B."/>
            <person name="Kues U."/>
            <person name="Barry K."/>
            <person name="Hegedus J.C."/>
            <person name="Henrissat B."/>
            <person name="Johnson J."/>
            <person name="Lipzen A."/>
            <person name="Ohm R."/>
            <person name="Nagy I."/>
            <person name="Pangilinan J."/>
            <person name="Yan J."/>
            <person name="Xiong Y."/>
            <person name="Grigoriev I.V."/>
            <person name="Hibbett D.S."/>
            <person name="Nagy L.G."/>
        </authorList>
    </citation>
    <scope>NUCLEOTIDE SEQUENCE [LARGE SCALE GENOMIC DNA]</scope>
    <source>
        <strain evidence="2 3">SZMC22713</strain>
    </source>
</reference>
<accession>A0A4Y7PMC3</accession>
<dbReference type="VEuPathDB" id="FungiDB:BD410DRAFT_795484"/>
<dbReference type="Proteomes" id="UP000294933">
    <property type="component" value="Unassembled WGS sequence"/>
</dbReference>
<organism evidence="2 3">
    <name type="scientific">Rickenella mellea</name>
    <dbReference type="NCBI Taxonomy" id="50990"/>
    <lineage>
        <taxon>Eukaryota</taxon>
        <taxon>Fungi</taxon>
        <taxon>Dikarya</taxon>
        <taxon>Basidiomycota</taxon>
        <taxon>Agaricomycotina</taxon>
        <taxon>Agaricomycetes</taxon>
        <taxon>Hymenochaetales</taxon>
        <taxon>Rickenellaceae</taxon>
        <taxon>Rickenella</taxon>
    </lineage>
</organism>